<dbReference type="InterPro" id="IPR001173">
    <property type="entry name" value="Glyco_trans_2-like"/>
</dbReference>
<dbReference type="SUPFAM" id="SSF53448">
    <property type="entry name" value="Nucleotide-diphospho-sugar transferases"/>
    <property type="match status" value="1"/>
</dbReference>
<dbReference type="Proteomes" id="UP000281708">
    <property type="component" value="Unassembled WGS sequence"/>
</dbReference>
<protein>
    <submittedName>
        <fullName evidence="2">Glycosyltransferase family 2 protein</fullName>
    </submittedName>
</protein>
<sequence length="289" mass="31381">MSTRVSVVVPAYNNAAFLRETLLSVLAQTYTDFELVVADHASVDDTPQILAEFAHDPRVRLLSTPAGGGAERNWNRVTQAATGELVKLVCGDDLLRPTALEHQVAAFDAHPDAVMVCSPRDMIDATGKVIVRRRGLGGLSGRVDGRTAVRTAVRQGANLFGEPCCVLLRRSTLAEVGGWHGDPGYMIDQATYSRVLLRGDLVTTPHTEAAFRFSDTQWSVELAGQQSASIAHLHRELQRIAPESVSAADVRRGNLMASLRTAQRRVFYLAFGRRMRSAATPPAGRAPAR</sequence>
<dbReference type="AlphaFoldDB" id="A0A3L8P486"/>
<dbReference type="Pfam" id="PF00535">
    <property type="entry name" value="Glycos_transf_2"/>
    <property type="match status" value="1"/>
</dbReference>
<feature type="domain" description="Glycosyltransferase 2-like" evidence="1">
    <location>
        <begin position="6"/>
        <end position="176"/>
    </location>
</feature>
<name>A0A3L8P486_9ACTN</name>
<dbReference type="InterPro" id="IPR029044">
    <property type="entry name" value="Nucleotide-diphossugar_trans"/>
</dbReference>
<keyword evidence="3" id="KW-1185">Reference proteome</keyword>
<evidence type="ECO:0000259" key="1">
    <source>
        <dbReference type="Pfam" id="PF00535"/>
    </source>
</evidence>
<evidence type="ECO:0000313" key="3">
    <source>
        <dbReference type="Proteomes" id="UP000281708"/>
    </source>
</evidence>
<dbReference type="RefSeq" id="WP_121805695.1">
    <property type="nucleotide sequence ID" value="NZ_RDBE01000006.1"/>
</dbReference>
<proteinExistence type="predicted"/>
<dbReference type="PANTHER" id="PTHR43685:SF2">
    <property type="entry name" value="GLYCOSYLTRANSFERASE 2-LIKE DOMAIN-CONTAINING PROTEIN"/>
    <property type="match status" value="1"/>
</dbReference>
<evidence type="ECO:0000313" key="2">
    <source>
        <dbReference type="EMBL" id="RLV49931.1"/>
    </source>
</evidence>
<accession>A0A3L8P486</accession>
<dbReference type="InterPro" id="IPR050834">
    <property type="entry name" value="Glycosyltransf_2"/>
</dbReference>
<keyword evidence="2" id="KW-0808">Transferase</keyword>
<reference evidence="2 3" key="1">
    <citation type="submission" date="2018-10" db="EMBL/GenBank/DDBJ databases">
        <title>Marmoricola sp. 4Q3S-7 whole genome shotgun sequence.</title>
        <authorList>
            <person name="Li F."/>
        </authorList>
    </citation>
    <scope>NUCLEOTIDE SEQUENCE [LARGE SCALE GENOMIC DNA]</scope>
    <source>
        <strain evidence="2 3">4Q3S-7</strain>
    </source>
</reference>
<dbReference type="CDD" id="cd00761">
    <property type="entry name" value="Glyco_tranf_GTA_type"/>
    <property type="match status" value="1"/>
</dbReference>
<organism evidence="2 3">
    <name type="scientific">Nocardioides mangrovicus</name>
    <dbReference type="NCBI Taxonomy" id="2478913"/>
    <lineage>
        <taxon>Bacteria</taxon>
        <taxon>Bacillati</taxon>
        <taxon>Actinomycetota</taxon>
        <taxon>Actinomycetes</taxon>
        <taxon>Propionibacteriales</taxon>
        <taxon>Nocardioidaceae</taxon>
        <taxon>Nocardioides</taxon>
    </lineage>
</organism>
<dbReference type="OrthoDB" id="3177103at2"/>
<comment type="caution">
    <text evidence="2">The sequence shown here is derived from an EMBL/GenBank/DDBJ whole genome shotgun (WGS) entry which is preliminary data.</text>
</comment>
<gene>
    <name evidence="2" type="ORF">D9V37_08630</name>
</gene>
<dbReference type="PANTHER" id="PTHR43685">
    <property type="entry name" value="GLYCOSYLTRANSFERASE"/>
    <property type="match status" value="1"/>
</dbReference>
<dbReference type="GO" id="GO:0016740">
    <property type="term" value="F:transferase activity"/>
    <property type="evidence" value="ECO:0007669"/>
    <property type="project" value="UniProtKB-KW"/>
</dbReference>
<dbReference type="Gene3D" id="3.90.550.10">
    <property type="entry name" value="Spore Coat Polysaccharide Biosynthesis Protein SpsA, Chain A"/>
    <property type="match status" value="1"/>
</dbReference>
<dbReference type="EMBL" id="RDBE01000006">
    <property type="protein sequence ID" value="RLV49931.1"/>
    <property type="molecule type" value="Genomic_DNA"/>
</dbReference>